<dbReference type="Proteomes" id="UP000027284">
    <property type="component" value="Unassembled WGS sequence"/>
</dbReference>
<dbReference type="STRING" id="1312852.EG19_01025"/>
<organism evidence="1 2">
    <name type="scientific">Thermoanaerobaculum aquaticum</name>
    <dbReference type="NCBI Taxonomy" id="1312852"/>
    <lineage>
        <taxon>Bacteria</taxon>
        <taxon>Pseudomonadati</taxon>
        <taxon>Acidobacteriota</taxon>
        <taxon>Thermoanaerobaculia</taxon>
        <taxon>Thermoanaerobaculales</taxon>
        <taxon>Thermoanaerobaculaceae</taxon>
        <taxon>Thermoanaerobaculum</taxon>
    </lineage>
</organism>
<protein>
    <submittedName>
        <fullName evidence="1">Uncharacterized protein</fullName>
    </submittedName>
</protein>
<comment type="caution">
    <text evidence="1">The sequence shown here is derived from an EMBL/GenBank/DDBJ whole genome shotgun (WGS) entry which is preliminary data.</text>
</comment>
<evidence type="ECO:0000313" key="2">
    <source>
        <dbReference type="Proteomes" id="UP000027284"/>
    </source>
</evidence>
<gene>
    <name evidence="1" type="ORF">EG19_01025</name>
</gene>
<reference evidence="1 2" key="1">
    <citation type="submission" date="2014-04" db="EMBL/GenBank/DDBJ databases">
        <title>The Genome Sequence of Thermoanaerobaculum aquaticum MP-01, The First Cultivated Group 23 Acidobacterium.</title>
        <authorList>
            <person name="Stamps B.W."/>
            <person name="Losey N.A."/>
            <person name="Lawson P.A."/>
            <person name="Stevenson B.S."/>
        </authorList>
    </citation>
    <scope>NUCLEOTIDE SEQUENCE [LARGE SCALE GENOMIC DNA]</scope>
    <source>
        <strain evidence="1 2">MP-01</strain>
    </source>
</reference>
<dbReference type="AlphaFoldDB" id="A0A062Y082"/>
<name>A0A062Y082_9BACT</name>
<accession>A0A062Y082</accession>
<sequence>MGGDRCWARVWKELVFRRFTVGFAHHEAVGGLVLVLAALPTGDRGAKAHDLGLFPAMGQKE</sequence>
<proteinExistence type="predicted"/>
<keyword evidence="2" id="KW-1185">Reference proteome</keyword>
<evidence type="ECO:0000313" key="1">
    <source>
        <dbReference type="EMBL" id="KDA54180.1"/>
    </source>
</evidence>
<dbReference type="EMBL" id="JMFG01000011">
    <property type="protein sequence ID" value="KDA54180.1"/>
    <property type="molecule type" value="Genomic_DNA"/>
</dbReference>